<dbReference type="InterPro" id="IPR008978">
    <property type="entry name" value="HSP20-like_chaperone"/>
</dbReference>
<evidence type="ECO:0000313" key="2">
    <source>
        <dbReference type="EMBL" id="KKL13507.1"/>
    </source>
</evidence>
<proteinExistence type="predicted"/>
<dbReference type="CDD" id="cd06464">
    <property type="entry name" value="ACD_sHsps-like"/>
    <property type="match status" value="1"/>
</dbReference>
<dbReference type="InterPro" id="IPR031107">
    <property type="entry name" value="Small_HSP"/>
</dbReference>
<dbReference type="InterPro" id="IPR002068">
    <property type="entry name" value="A-crystallin/Hsp20_dom"/>
</dbReference>
<sequence length="132" mass="15095">EMDRLFNSVFGDFGESDRRWGHSGWGPPLDVEETDKEFFVRAEIPGVHADDLELSMCGDSLVISGEKKESEEKKEKGYWYQERRFGSFRREVPLPSAVDADNVEAEYKDGVLHVKLHKAQEALPKRIPVKGK</sequence>
<dbReference type="PANTHER" id="PTHR11527">
    <property type="entry name" value="HEAT-SHOCK PROTEIN 20 FAMILY MEMBER"/>
    <property type="match status" value="1"/>
</dbReference>
<reference evidence="2" key="1">
    <citation type="journal article" date="2015" name="Nature">
        <title>Complex archaea that bridge the gap between prokaryotes and eukaryotes.</title>
        <authorList>
            <person name="Spang A."/>
            <person name="Saw J.H."/>
            <person name="Jorgensen S.L."/>
            <person name="Zaremba-Niedzwiedzka K."/>
            <person name="Martijn J."/>
            <person name="Lind A.E."/>
            <person name="van Eijk R."/>
            <person name="Schleper C."/>
            <person name="Guy L."/>
            <person name="Ettema T.J."/>
        </authorList>
    </citation>
    <scope>NUCLEOTIDE SEQUENCE</scope>
</reference>
<dbReference type="SUPFAM" id="SSF49764">
    <property type="entry name" value="HSP20-like chaperones"/>
    <property type="match status" value="1"/>
</dbReference>
<dbReference type="AlphaFoldDB" id="A0A0F9BI42"/>
<dbReference type="EMBL" id="LAZR01040831">
    <property type="protein sequence ID" value="KKL13507.1"/>
    <property type="molecule type" value="Genomic_DNA"/>
</dbReference>
<feature type="non-terminal residue" evidence="2">
    <location>
        <position position="1"/>
    </location>
</feature>
<comment type="caution">
    <text evidence="2">The sequence shown here is derived from an EMBL/GenBank/DDBJ whole genome shotgun (WGS) entry which is preliminary data.</text>
</comment>
<dbReference type="Gene3D" id="2.60.40.790">
    <property type="match status" value="1"/>
</dbReference>
<gene>
    <name evidence="2" type="ORF">LCGC14_2525090</name>
</gene>
<feature type="domain" description="SHSP" evidence="1">
    <location>
        <begin position="20"/>
        <end position="132"/>
    </location>
</feature>
<name>A0A0F9BI42_9ZZZZ</name>
<dbReference type="Pfam" id="PF00011">
    <property type="entry name" value="HSP20"/>
    <property type="match status" value="1"/>
</dbReference>
<dbReference type="PROSITE" id="PS01031">
    <property type="entry name" value="SHSP"/>
    <property type="match status" value="1"/>
</dbReference>
<organism evidence="2">
    <name type="scientific">marine sediment metagenome</name>
    <dbReference type="NCBI Taxonomy" id="412755"/>
    <lineage>
        <taxon>unclassified sequences</taxon>
        <taxon>metagenomes</taxon>
        <taxon>ecological metagenomes</taxon>
    </lineage>
</organism>
<protein>
    <recommendedName>
        <fullName evidence="1">SHSP domain-containing protein</fullName>
    </recommendedName>
</protein>
<accession>A0A0F9BI42</accession>
<evidence type="ECO:0000259" key="1">
    <source>
        <dbReference type="PROSITE" id="PS01031"/>
    </source>
</evidence>